<feature type="compositionally biased region" description="Low complexity" evidence="1">
    <location>
        <begin position="1"/>
        <end position="17"/>
    </location>
</feature>
<keyword evidence="2" id="KW-0812">Transmembrane</keyword>
<dbReference type="EMBL" id="JBHLSV010000013">
    <property type="protein sequence ID" value="MFC0674617.1"/>
    <property type="molecule type" value="Genomic_DNA"/>
</dbReference>
<feature type="transmembrane region" description="Helical" evidence="2">
    <location>
        <begin position="46"/>
        <end position="72"/>
    </location>
</feature>
<organism evidence="3 4">
    <name type="scientific">Brachybacterium hainanense</name>
    <dbReference type="NCBI Taxonomy" id="1541174"/>
    <lineage>
        <taxon>Bacteria</taxon>
        <taxon>Bacillati</taxon>
        <taxon>Actinomycetota</taxon>
        <taxon>Actinomycetes</taxon>
        <taxon>Micrococcales</taxon>
        <taxon>Dermabacteraceae</taxon>
        <taxon>Brachybacterium</taxon>
    </lineage>
</organism>
<comment type="caution">
    <text evidence="3">The sequence shown here is derived from an EMBL/GenBank/DDBJ whole genome shotgun (WGS) entry which is preliminary data.</text>
</comment>
<gene>
    <name evidence="3" type="ORF">ACFFF6_11685</name>
</gene>
<protein>
    <submittedName>
        <fullName evidence="3">YesL family protein</fullName>
    </submittedName>
</protein>
<keyword evidence="2" id="KW-1133">Transmembrane helix</keyword>
<feature type="transmembrane region" description="Helical" evidence="2">
    <location>
        <begin position="208"/>
        <end position="226"/>
    </location>
</feature>
<dbReference type="RefSeq" id="WP_376980878.1">
    <property type="nucleotide sequence ID" value="NZ_JBHLSV010000013.1"/>
</dbReference>
<evidence type="ECO:0000256" key="1">
    <source>
        <dbReference type="SAM" id="MobiDB-lite"/>
    </source>
</evidence>
<keyword evidence="4" id="KW-1185">Reference proteome</keyword>
<evidence type="ECO:0000256" key="2">
    <source>
        <dbReference type="SAM" id="Phobius"/>
    </source>
</evidence>
<dbReference type="Proteomes" id="UP001589793">
    <property type="component" value="Unassembled WGS sequence"/>
</dbReference>
<keyword evidence="2" id="KW-0472">Membrane</keyword>
<feature type="transmembrane region" description="Helical" evidence="2">
    <location>
        <begin position="112"/>
        <end position="134"/>
    </location>
</feature>
<feature type="transmembrane region" description="Helical" evidence="2">
    <location>
        <begin position="140"/>
        <end position="164"/>
    </location>
</feature>
<evidence type="ECO:0000313" key="3">
    <source>
        <dbReference type="EMBL" id="MFC0674617.1"/>
    </source>
</evidence>
<reference evidence="3 4" key="1">
    <citation type="submission" date="2024-09" db="EMBL/GenBank/DDBJ databases">
        <authorList>
            <person name="Sun Q."/>
            <person name="Mori K."/>
        </authorList>
    </citation>
    <scope>NUCLEOTIDE SEQUENCE [LARGE SCALE GENOMIC DNA]</scope>
    <source>
        <strain evidence="3 4">CICC 10874</strain>
    </source>
</reference>
<evidence type="ECO:0000313" key="4">
    <source>
        <dbReference type="Proteomes" id="UP001589793"/>
    </source>
</evidence>
<name>A0ABV6RCA6_9MICO</name>
<proteinExistence type="predicted"/>
<dbReference type="Pfam" id="PF04854">
    <property type="entry name" value="DUF624"/>
    <property type="match status" value="1"/>
</dbReference>
<feature type="region of interest" description="Disordered" evidence="1">
    <location>
        <begin position="1"/>
        <end position="20"/>
    </location>
</feature>
<sequence>MSTLPAAERAPSAAAAPGGSGPRLGGLVRWHVRAGELGLRLFLLHLLWVLGTLAGGVVVGVFPATAALHAVLRSDQHEAALEREDRLPPSRPGLWHEFWSAWRTELVRANTIGLVLVLLWGLLAADRAVVLAGVGAATPLVSGLVVALTVATLLLSATIWPLAAHFADPLPRLWRMAMLLLLSRPALTLSIGAVLAASVWLLGRIPGLIPVFGIALTCWAISALIWRSGVLPRA</sequence>
<dbReference type="InterPro" id="IPR006938">
    <property type="entry name" value="DUF624"/>
</dbReference>
<accession>A0ABV6RCA6</accession>
<feature type="transmembrane region" description="Helical" evidence="2">
    <location>
        <begin position="176"/>
        <end position="202"/>
    </location>
</feature>